<evidence type="ECO:0008006" key="7">
    <source>
        <dbReference type="Google" id="ProtNLM"/>
    </source>
</evidence>
<organism evidence="5 6">
    <name type="scientific">Paramecium sonneborni</name>
    <dbReference type="NCBI Taxonomy" id="65129"/>
    <lineage>
        <taxon>Eukaryota</taxon>
        <taxon>Sar</taxon>
        <taxon>Alveolata</taxon>
        <taxon>Ciliophora</taxon>
        <taxon>Intramacronucleata</taxon>
        <taxon>Oligohymenophorea</taxon>
        <taxon>Peniculida</taxon>
        <taxon>Parameciidae</taxon>
        <taxon>Paramecium</taxon>
    </lineage>
</organism>
<evidence type="ECO:0000256" key="2">
    <source>
        <dbReference type="ARBA" id="ARBA00022741"/>
    </source>
</evidence>
<dbReference type="EMBL" id="CAJJDN010000011">
    <property type="protein sequence ID" value="CAD8057863.1"/>
    <property type="molecule type" value="Genomic_DNA"/>
</dbReference>
<dbReference type="OrthoDB" id="202825at2759"/>
<evidence type="ECO:0000256" key="4">
    <source>
        <dbReference type="SAM" id="MobiDB-lite"/>
    </source>
</evidence>
<gene>
    <name evidence="5" type="ORF">PSON_ATCC_30995.1.T0110430</name>
</gene>
<dbReference type="PANTHER" id="PTHR12241">
    <property type="entry name" value="TUBULIN POLYGLUTAMYLASE"/>
    <property type="match status" value="1"/>
</dbReference>
<feature type="compositionally biased region" description="Low complexity" evidence="4">
    <location>
        <begin position="503"/>
        <end position="515"/>
    </location>
</feature>
<feature type="region of interest" description="Disordered" evidence="4">
    <location>
        <begin position="496"/>
        <end position="518"/>
    </location>
</feature>
<dbReference type="GO" id="GO:0070740">
    <property type="term" value="F:tubulin-glutamic acid ligase activity"/>
    <property type="evidence" value="ECO:0007669"/>
    <property type="project" value="TreeGrafter"/>
</dbReference>
<keyword evidence="6" id="KW-1185">Reference proteome</keyword>
<name>A0A8S1KWB9_9CILI</name>
<evidence type="ECO:0000256" key="1">
    <source>
        <dbReference type="ARBA" id="ARBA00022598"/>
    </source>
</evidence>
<accession>A0A8S1KWB9</accession>
<dbReference type="Pfam" id="PF03133">
    <property type="entry name" value="TTL"/>
    <property type="match status" value="1"/>
</dbReference>
<dbReference type="GO" id="GO:0005524">
    <property type="term" value="F:ATP binding"/>
    <property type="evidence" value="ECO:0007669"/>
    <property type="project" value="UniProtKB-KW"/>
</dbReference>
<evidence type="ECO:0000313" key="5">
    <source>
        <dbReference type="EMBL" id="CAD8057863.1"/>
    </source>
</evidence>
<dbReference type="PROSITE" id="PS51221">
    <property type="entry name" value="TTL"/>
    <property type="match status" value="1"/>
</dbReference>
<evidence type="ECO:0000313" key="6">
    <source>
        <dbReference type="Proteomes" id="UP000692954"/>
    </source>
</evidence>
<protein>
    <recommendedName>
        <fullName evidence="7">Tubulin-tyrosine ligase family protein</fullName>
    </recommendedName>
</protein>
<keyword evidence="2" id="KW-0547">Nucleotide-binding</keyword>
<reference evidence="5" key="1">
    <citation type="submission" date="2021-01" db="EMBL/GenBank/DDBJ databases">
        <authorList>
            <consortium name="Genoscope - CEA"/>
            <person name="William W."/>
        </authorList>
    </citation>
    <scope>NUCLEOTIDE SEQUENCE</scope>
</reference>
<proteinExistence type="predicted"/>
<feature type="region of interest" description="Disordered" evidence="4">
    <location>
        <begin position="560"/>
        <end position="587"/>
    </location>
</feature>
<feature type="region of interest" description="Disordered" evidence="4">
    <location>
        <begin position="1"/>
        <end position="43"/>
    </location>
</feature>
<dbReference type="InterPro" id="IPR004344">
    <property type="entry name" value="TTL/TTLL_fam"/>
</dbReference>
<dbReference type="Proteomes" id="UP000692954">
    <property type="component" value="Unassembled WGS sequence"/>
</dbReference>
<keyword evidence="1" id="KW-0436">Ligase</keyword>
<dbReference type="GO" id="GO:0036064">
    <property type="term" value="C:ciliary basal body"/>
    <property type="evidence" value="ECO:0007669"/>
    <property type="project" value="TreeGrafter"/>
</dbReference>
<comment type="caution">
    <text evidence="5">The sequence shown here is derived from an EMBL/GenBank/DDBJ whole genome shotgun (WGS) entry which is preliminary data.</text>
</comment>
<dbReference type="GO" id="GO:0015631">
    <property type="term" value="F:tubulin binding"/>
    <property type="evidence" value="ECO:0007669"/>
    <property type="project" value="TreeGrafter"/>
</dbReference>
<keyword evidence="3" id="KW-0067">ATP-binding</keyword>
<dbReference type="GO" id="GO:0000226">
    <property type="term" value="P:microtubule cytoskeleton organization"/>
    <property type="evidence" value="ECO:0007669"/>
    <property type="project" value="TreeGrafter"/>
</dbReference>
<sequence length="748" mass="87573">MLKQNAANEIPFNGEFEDSEEESDDVSEEDSEDDDFQNKRKKKRKQLVNNNKRLIMNVSDTQYAAVKFVGKILNKFKLQYTPYLETQVWDFCWTDNAVLPETLARMQSHQRINHFPGMYCIARKNYLGKNLNKMAKQFPEEFDFYPKTWMLPYDISDLRQNIGKIKYFIVKPEASCQGKGIFLTKQIESIASEHCVVQRYLHKPLLIDGLKFDFRMYVLLAGCDPLRIYLFKEGLARFATQPYQQPNQMNSEEMCMHLTNYAINKDNPNFVFNTDDKQMDIGHKRSLSSVFNLLSQQTNIDELMAKIKDLIIKTFCSVQPFLQSNYTQPDNYANNMCFEILGFDILIDHAYKPYLLEVNHTPSFTADTPLDASIKKNLIRDTITLMNINLKVKNDLQQLQKEQMQKRVFGKKPKISNEEKKSFKLQAQLEREQYESLNLGNFEKIYPSDKSYDEYLQHAQKIYEEWTGANIRRNIKKENATERDKLPLQRQLQHSITIQGTIDSNNKPSSDPSKSSVRKSLYKHVHSKVFSNINPQKSMTELPQQQPIEIKLLDGNDNEITSEDQQQNNSRQQDKIEGLKRPPSSYAMKSIKQSSEIQLVDLFNYKRISIPDASPQPNVLQQQSLLTLQQQQSQLQQQSPSFKSANQFARHFSIRKTNKSKLKPSESDQEAKKDLIQAVNQYSQFQQQQQQLSFFQSQQQHLQNQQQQQNGSFIKPKVFNLKLQPPHFKITSLPILMQQQNYYKFRYD</sequence>
<dbReference type="AlphaFoldDB" id="A0A8S1KWB9"/>
<dbReference type="PANTHER" id="PTHR12241:SF147">
    <property type="entry name" value="TUBULIN POLYGLUTAMYLASE TTLL7"/>
    <property type="match status" value="1"/>
</dbReference>
<evidence type="ECO:0000256" key="3">
    <source>
        <dbReference type="ARBA" id="ARBA00022840"/>
    </source>
</evidence>
<feature type="compositionally biased region" description="Acidic residues" evidence="4">
    <location>
        <begin position="15"/>
        <end position="35"/>
    </location>
</feature>